<comment type="subcellular location">
    <subcellularLocation>
        <location evidence="1">Cytoplasm</location>
    </subcellularLocation>
</comment>
<feature type="region of interest" description="Disordered" evidence="4">
    <location>
        <begin position="501"/>
        <end position="536"/>
    </location>
</feature>
<evidence type="ECO:0000313" key="7">
    <source>
        <dbReference type="Proteomes" id="UP001168821"/>
    </source>
</evidence>
<dbReference type="InterPro" id="IPR021774">
    <property type="entry name" value="CUPID"/>
</dbReference>
<name>A0AA38HMQ8_9CUCU</name>
<feature type="domain" description="Cytohesin Ubiquitin Protein Inducing" evidence="5">
    <location>
        <begin position="28"/>
        <end position="135"/>
    </location>
</feature>
<evidence type="ECO:0000313" key="6">
    <source>
        <dbReference type="EMBL" id="KAJ3639522.1"/>
    </source>
</evidence>
<evidence type="ECO:0000256" key="3">
    <source>
        <dbReference type="ARBA" id="ARBA00023054"/>
    </source>
</evidence>
<dbReference type="Proteomes" id="UP001168821">
    <property type="component" value="Unassembled WGS sequence"/>
</dbReference>
<gene>
    <name evidence="6" type="ORF">Zmor_002878</name>
</gene>
<dbReference type="AlphaFoldDB" id="A0AA38HMQ8"/>
<evidence type="ECO:0000256" key="4">
    <source>
        <dbReference type="SAM" id="MobiDB-lite"/>
    </source>
</evidence>
<sequence length="754" mass="85791">MTLYTMEDGVNTEHNKSVKMGATGNPNITRLATLQERKKTIEESLAKCNQELKQICLQEADLTGIIPQEMPLEPGETPPQIRRRVGTAYQLPENLIKNSNSKDESATDLELQIQLHAQLAEAALGLANEQNISKTLRRQHMADYQQHKVQFTTLQEKLTGLKDKAQLQQSEQLHKQKKKPRPAEQDDNISVGTSMNEPFGKSDLRHSMRSNKCVSSEDVDQRYLLSNPRMPYKNINNSYVEGSYARHEEIARGLYALSINGYRSYMERRENLSNHISNYNTLQYNQHNAHIQFPQHSPGSTHYPHPAQNQYQQIVRSTNHYNYPINNQYTQAPSIPKNHHSPTSQLTSRIQHRQSSPNINTPKMFYPQNLDYRLHPEPEQNFHTNNPHQIQPHQQYEQMNLGLGGYWKRLESGEMVWCNSSPIESNWQRDKRFGSLDRRKNKRLHKRVSPSVSNKSATLASVPLHVDHVRTATVKSPQVISRRSQDNRQLVRTQSLGSVGGQTIDSVWQSDDNSSCESDNRSINEAAQAARKQKQKEWRETFLDGPVSPTHSVVSRSQSALPSVLSPEEKYILSPPQHVQPVQTPKPPLEIPAESNPSPRIPDTNIELFNNNIPKNCTIVQAGHFKPYHEETKPFEMADCYKYSTKFKKSPIKQQPDDLRKLPMNASFQKNLNETFDKAHAQSAKNHNFSPGSPLSPTRLDNNSLNSSFDLSQISNANVAERFSDEMNAWYKHKLQIDSSGGGGTKGKSTATLV</sequence>
<feature type="region of interest" description="Disordered" evidence="4">
    <location>
        <begin position="679"/>
        <end position="701"/>
    </location>
</feature>
<evidence type="ECO:0000256" key="2">
    <source>
        <dbReference type="ARBA" id="ARBA00022490"/>
    </source>
</evidence>
<feature type="compositionally biased region" description="Basic residues" evidence="4">
    <location>
        <begin position="439"/>
        <end position="448"/>
    </location>
</feature>
<evidence type="ECO:0000256" key="1">
    <source>
        <dbReference type="ARBA" id="ARBA00004496"/>
    </source>
</evidence>
<evidence type="ECO:0000259" key="5">
    <source>
        <dbReference type="Pfam" id="PF11819"/>
    </source>
</evidence>
<dbReference type="InterPro" id="IPR047176">
    <property type="entry name" value="FRMD4A/B"/>
</dbReference>
<feature type="region of interest" description="Disordered" evidence="4">
    <location>
        <begin position="437"/>
        <end position="456"/>
    </location>
</feature>
<keyword evidence="7" id="KW-1185">Reference proteome</keyword>
<keyword evidence="2" id="KW-0963">Cytoplasm</keyword>
<protein>
    <recommendedName>
        <fullName evidence="5">Cytohesin Ubiquitin Protein Inducing domain-containing protein</fullName>
    </recommendedName>
</protein>
<dbReference type="Pfam" id="PF11819">
    <property type="entry name" value="CUPID"/>
    <property type="match status" value="1"/>
</dbReference>
<keyword evidence="3" id="KW-0175">Coiled coil</keyword>
<dbReference type="PANTHER" id="PTHR46079:SF2">
    <property type="entry name" value="FERM DOMAIN-CONTAINING PROTEIN"/>
    <property type="match status" value="1"/>
</dbReference>
<dbReference type="EMBL" id="JALNTZ010000010">
    <property type="protein sequence ID" value="KAJ3639522.1"/>
    <property type="molecule type" value="Genomic_DNA"/>
</dbReference>
<feature type="region of interest" description="Disordered" evidence="4">
    <location>
        <begin position="169"/>
        <end position="218"/>
    </location>
</feature>
<comment type="caution">
    <text evidence="6">The sequence shown here is derived from an EMBL/GenBank/DDBJ whole genome shotgun (WGS) entry which is preliminary data.</text>
</comment>
<dbReference type="GO" id="GO:0090162">
    <property type="term" value="P:establishment of epithelial cell polarity"/>
    <property type="evidence" value="ECO:0007669"/>
    <property type="project" value="InterPro"/>
</dbReference>
<organism evidence="6 7">
    <name type="scientific">Zophobas morio</name>
    <dbReference type="NCBI Taxonomy" id="2755281"/>
    <lineage>
        <taxon>Eukaryota</taxon>
        <taxon>Metazoa</taxon>
        <taxon>Ecdysozoa</taxon>
        <taxon>Arthropoda</taxon>
        <taxon>Hexapoda</taxon>
        <taxon>Insecta</taxon>
        <taxon>Pterygota</taxon>
        <taxon>Neoptera</taxon>
        <taxon>Endopterygota</taxon>
        <taxon>Coleoptera</taxon>
        <taxon>Polyphaga</taxon>
        <taxon>Cucujiformia</taxon>
        <taxon>Tenebrionidae</taxon>
        <taxon>Zophobas</taxon>
    </lineage>
</organism>
<dbReference type="GO" id="GO:0005737">
    <property type="term" value="C:cytoplasm"/>
    <property type="evidence" value="ECO:0007669"/>
    <property type="project" value="UniProtKB-SubCell"/>
</dbReference>
<feature type="compositionally biased region" description="Polar residues" evidence="4">
    <location>
        <begin position="683"/>
        <end position="696"/>
    </location>
</feature>
<accession>A0AA38HMQ8</accession>
<feature type="compositionally biased region" description="Polar residues" evidence="4">
    <location>
        <begin position="501"/>
        <end position="525"/>
    </location>
</feature>
<dbReference type="PANTHER" id="PTHR46079">
    <property type="entry name" value="FERM DOMAIN-CONTAINING PROTEIN 4"/>
    <property type="match status" value="1"/>
</dbReference>
<reference evidence="6" key="1">
    <citation type="journal article" date="2023" name="G3 (Bethesda)">
        <title>Whole genome assemblies of Zophobas morio and Tenebrio molitor.</title>
        <authorList>
            <person name="Kaur S."/>
            <person name="Stinson S.A."/>
            <person name="diCenzo G.C."/>
        </authorList>
    </citation>
    <scope>NUCLEOTIDE SEQUENCE</scope>
    <source>
        <strain evidence="6">QUZm001</strain>
    </source>
</reference>
<proteinExistence type="predicted"/>